<feature type="domain" description="DJ-1/PfpI" evidence="4">
    <location>
        <begin position="26"/>
        <end position="143"/>
    </location>
</feature>
<dbReference type="RefSeq" id="WP_163226862.1">
    <property type="nucleotide sequence ID" value="NZ_VYSG01000001.1"/>
</dbReference>
<evidence type="ECO:0000259" key="4">
    <source>
        <dbReference type="Pfam" id="PF01965"/>
    </source>
</evidence>
<evidence type="ECO:0000313" key="5">
    <source>
        <dbReference type="EMBL" id="NEG69274.1"/>
    </source>
</evidence>
<dbReference type="GO" id="GO:0019172">
    <property type="term" value="F:glyoxalase III activity"/>
    <property type="evidence" value="ECO:0007669"/>
    <property type="project" value="TreeGrafter"/>
</dbReference>
<accession>A0A6I5NCT2</accession>
<keyword evidence="5" id="KW-0315">Glutamine amidotransferase</keyword>
<keyword evidence="5" id="KW-0808">Transferase</keyword>
<dbReference type="SUPFAM" id="SSF52317">
    <property type="entry name" value="Class I glutamine amidotransferase-like"/>
    <property type="match status" value="1"/>
</dbReference>
<dbReference type="InterPro" id="IPR050325">
    <property type="entry name" value="Prot/Nucl_acid_deglycase"/>
</dbReference>
<comment type="similarity">
    <text evidence="3">Belongs to the peptidase C56 family. HSP31-like subfamily.</text>
</comment>
<proteinExistence type="inferred from homology"/>
<dbReference type="Proteomes" id="UP000469292">
    <property type="component" value="Unassembled WGS sequence"/>
</dbReference>
<dbReference type="InterPro" id="IPR002818">
    <property type="entry name" value="DJ-1/PfpI"/>
</dbReference>
<evidence type="ECO:0000256" key="1">
    <source>
        <dbReference type="ARBA" id="ARBA00023016"/>
    </source>
</evidence>
<gene>
    <name evidence="5" type="ORF">F6S87_01250</name>
</gene>
<dbReference type="CDD" id="cd03141">
    <property type="entry name" value="GATase1_Hsp31_like"/>
    <property type="match status" value="1"/>
</dbReference>
<sequence>MTRALIVVTSTAAFDTIDRATGVWLSEAVHFHDAMQLNGVAVDYVSPRGGYVPVDPGSLAADAMDDACWRHYRDAGFRERYLADSFAPSEIDPDDYDVIYYAGGHGVMWDLPHDEEIAAVAESIHQRGGVVAGVCHGVVGLLAMRKPDGSPFVEGLDVAGFSDREEELNGLTKAVPFLAEDALRQAGANYSEGDPYTDHVVVDADARLVTGQNPQSAAHVAREVLKLL</sequence>
<keyword evidence="6" id="KW-1185">Reference proteome</keyword>
<dbReference type="Gene3D" id="3.40.50.880">
    <property type="match status" value="1"/>
</dbReference>
<dbReference type="Pfam" id="PF01965">
    <property type="entry name" value="DJ-1_PfpI"/>
    <property type="match status" value="1"/>
</dbReference>
<dbReference type="EMBL" id="VYSG01000001">
    <property type="protein sequence ID" value="NEG69274.1"/>
    <property type="molecule type" value="Genomic_DNA"/>
</dbReference>
<protein>
    <submittedName>
        <fullName evidence="5">Type 1 glutamine amidotransferase domain-containing protein</fullName>
    </submittedName>
</protein>
<dbReference type="InterPro" id="IPR029062">
    <property type="entry name" value="Class_I_gatase-like"/>
</dbReference>
<evidence type="ECO:0000256" key="2">
    <source>
        <dbReference type="ARBA" id="ARBA00023239"/>
    </source>
</evidence>
<reference evidence="5 6" key="1">
    <citation type="submission" date="2019-09" db="EMBL/GenBank/DDBJ databases">
        <title>Phylogenetic characterization of a novel taxon of the genus Bifidobacterium: Bifidobacterium choloepi sp. nov.</title>
        <authorList>
            <person name="Modesto M."/>
            <person name="Satti M."/>
        </authorList>
    </citation>
    <scope>NUCLEOTIDE SEQUENCE [LARGE SCALE GENOMIC DNA]</scope>
    <source>
        <strain evidence="5 6">BRDM6</strain>
    </source>
</reference>
<dbReference type="PANTHER" id="PTHR48094:SF11">
    <property type="entry name" value="GLUTATHIONE-INDEPENDENT GLYOXALASE HSP31-RELATED"/>
    <property type="match status" value="1"/>
</dbReference>
<keyword evidence="1" id="KW-0346">Stress response</keyword>
<dbReference type="GO" id="GO:0016740">
    <property type="term" value="F:transferase activity"/>
    <property type="evidence" value="ECO:0007669"/>
    <property type="project" value="UniProtKB-KW"/>
</dbReference>
<evidence type="ECO:0000313" key="6">
    <source>
        <dbReference type="Proteomes" id="UP000469292"/>
    </source>
</evidence>
<keyword evidence="2" id="KW-0456">Lyase</keyword>
<dbReference type="GO" id="GO:0019243">
    <property type="term" value="P:methylglyoxal catabolic process to D-lactate via S-lactoyl-glutathione"/>
    <property type="evidence" value="ECO:0007669"/>
    <property type="project" value="TreeGrafter"/>
</dbReference>
<comment type="caution">
    <text evidence="5">The sequence shown here is derived from an EMBL/GenBank/DDBJ whole genome shotgun (WGS) entry which is preliminary data.</text>
</comment>
<name>A0A6I5NCT2_9BIFI</name>
<organism evidence="5 6">
    <name type="scientific">Bifidobacterium choloepi</name>
    <dbReference type="NCBI Taxonomy" id="2614131"/>
    <lineage>
        <taxon>Bacteria</taxon>
        <taxon>Bacillati</taxon>
        <taxon>Actinomycetota</taxon>
        <taxon>Actinomycetes</taxon>
        <taxon>Bifidobacteriales</taxon>
        <taxon>Bifidobacteriaceae</taxon>
        <taxon>Bifidobacterium</taxon>
    </lineage>
</organism>
<evidence type="ECO:0000256" key="3">
    <source>
        <dbReference type="ARBA" id="ARBA00038493"/>
    </source>
</evidence>
<dbReference type="AlphaFoldDB" id="A0A6I5NCT2"/>
<dbReference type="GO" id="GO:0005737">
    <property type="term" value="C:cytoplasm"/>
    <property type="evidence" value="ECO:0007669"/>
    <property type="project" value="TreeGrafter"/>
</dbReference>
<dbReference type="PANTHER" id="PTHR48094">
    <property type="entry name" value="PROTEIN/NUCLEIC ACID DEGLYCASE DJ-1-RELATED"/>
    <property type="match status" value="1"/>
</dbReference>